<accession>A0ACB7YH00</accession>
<reference evidence="1 2" key="1">
    <citation type="journal article" date="2021" name="Hortic Res">
        <title>High-quality reference genome and annotation aids understanding of berry development for evergreen blueberry (Vaccinium darrowii).</title>
        <authorList>
            <person name="Yu J."/>
            <person name="Hulse-Kemp A.M."/>
            <person name="Babiker E."/>
            <person name="Staton M."/>
        </authorList>
    </citation>
    <scope>NUCLEOTIDE SEQUENCE [LARGE SCALE GENOMIC DNA]</scope>
    <source>
        <strain evidence="2">cv. NJ 8807/NJ 8810</strain>
        <tissue evidence="1">Young leaf</tissue>
    </source>
</reference>
<evidence type="ECO:0000313" key="1">
    <source>
        <dbReference type="EMBL" id="KAH7852683.1"/>
    </source>
</evidence>
<evidence type="ECO:0000313" key="2">
    <source>
        <dbReference type="Proteomes" id="UP000828048"/>
    </source>
</evidence>
<dbReference type="EMBL" id="CM037158">
    <property type="protein sequence ID" value="KAH7852683.1"/>
    <property type="molecule type" value="Genomic_DNA"/>
</dbReference>
<organism evidence="1 2">
    <name type="scientific">Vaccinium darrowii</name>
    <dbReference type="NCBI Taxonomy" id="229202"/>
    <lineage>
        <taxon>Eukaryota</taxon>
        <taxon>Viridiplantae</taxon>
        <taxon>Streptophyta</taxon>
        <taxon>Embryophyta</taxon>
        <taxon>Tracheophyta</taxon>
        <taxon>Spermatophyta</taxon>
        <taxon>Magnoliopsida</taxon>
        <taxon>eudicotyledons</taxon>
        <taxon>Gunneridae</taxon>
        <taxon>Pentapetalae</taxon>
        <taxon>asterids</taxon>
        <taxon>Ericales</taxon>
        <taxon>Ericaceae</taxon>
        <taxon>Vaccinioideae</taxon>
        <taxon>Vaccinieae</taxon>
        <taxon>Vaccinium</taxon>
    </lineage>
</organism>
<keyword evidence="2" id="KW-1185">Reference proteome</keyword>
<protein>
    <submittedName>
        <fullName evidence="1">Uncharacterized protein</fullName>
    </submittedName>
</protein>
<name>A0ACB7YH00_9ERIC</name>
<gene>
    <name evidence="1" type="ORF">Vadar_027866</name>
</gene>
<dbReference type="Proteomes" id="UP000828048">
    <property type="component" value="Chromosome 8"/>
</dbReference>
<proteinExistence type="predicted"/>
<sequence>MSPTQLDGKATSYPSPLKINKDSHFIKKPPTSPPPAASSAAKPPHRQPVIIYTHSPKIIHTHPRDFMALVQKLTGQSPSDSEFVAHRPPPPKQEPPPVADQPNKNHRLPMAAATSDDTDLSSSVVTDENRTSTRVRNVQIKSCFPPPPPPPPATMTTTFYDHPPPINPCFSNMNIPFFPSPNSGDFYSSSTLAHQPFFGNYNDSSLLLMDNNNINIRSSISSSSSSSTFDGMA</sequence>
<comment type="caution">
    <text evidence="1">The sequence shown here is derived from an EMBL/GenBank/DDBJ whole genome shotgun (WGS) entry which is preliminary data.</text>
</comment>